<keyword evidence="4" id="KW-1185">Reference proteome</keyword>
<dbReference type="SUPFAM" id="SSF52172">
    <property type="entry name" value="CheY-like"/>
    <property type="match status" value="1"/>
</dbReference>
<evidence type="ECO:0000259" key="2">
    <source>
        <dbReference type="PROSITE" id="PS50921"/>
    </source>
</evidence>
<accession>A0A7G9WEP8</accession>
<evidence type="ECO:0000313" key="4">
    <source>
        <dbReference type="Proteomes" id="UP000516046"/>
    </source>
</evidence>
<reference evidence="3 4" key="1">
    <citation type="submission" date="2020-08" db="EMBL/GenBank/DDBJ databases">
        <authorList>
            <person name="Ren C."/>
            <person name="Gu Y."/>
            <person name="Xu Y."/>
        </authorList>
    </citation>
    <scope>NUCLEOTIDE SEQUENCE [LARGE SCALE GENOMIC DNA]</scope>
    <source>
        <strain evidence="3 4">LBM18003</strain>
    </source>
</reference>
<dbReference type="Gene3D" id="3.40.50.2300">
    <property type="match status" value="1"/>
</dbReference>
<dbReference type="InterPro" id="IPR005561">
    <property type="entry name" value="ANTAR"/>
</dbReference>
<sequence length="190" mass="21371">MEQVLVVSSTEKSQKYFLDFLGTHAVKSLSSAATGGEARRTVMQHDYELVIINAPLKDEFGHELATDLAEKTKAGVVLVVKAELYETVSAKVEASGVIVAQKPINRMLLYQSMRIAAAAGRRLEALQKENQKLQKKIHELQLVGRAKCALVQYRHLTEQEAHRYIEKQAMDQRVPRLDIAEDILHTYEDA</sequence>
<evidence type="ECO:0000313" key="3">
    <source>
        <dbReference type="EMBL" id="QNO17160.1"/>
    </source>
</evidence>
<dbReference type="EMBL" id="CP060696">
    <property type="protein sequence ID" value="QNO17160.1"/>
    <property type="molecule type" value="Genomic_DNA"/>
</dbReference>
<dbReference type="Pfam" id="PF03861">
    <property type="entry name" value="ANTAR"/>
    <property type="match status" value="1"/>
</dbReference>
<dbReference type="InterPro" id="IPR036388">
    <property type="entry name" value="WH-like_DNA-bd_sf"/>
</dbReference>
<dbReference type="PROSITE" id="PS50921">
    <property type="entry name" value="ANTAR"/>
    <property type="match status" value="1"/>
</dbReference>
<dbReference type="Proteomes" id="UP000516046">
    <property type="component" value="Chromosome"/>
</dbReference>
<dbReference type="SMART" id="SM01012">
    <property type="entry name" value="ANTAR"/>
    <property type="match status" value="1"/>
</dbReference>
<keyword evidence="1" id="KW-0175">Coiled coil</keyword>
<dbReference type="InterPro" id="IPR011006">
    <property type="entry name" value="CheY-like_superfamily"/>
</dbReference>
<proteinExistence type="predicted"/>
<dbReference type="Gene3D" id="1.10.10.10">
    <property type="entry name" value="Winged helix-like DNA-binding domain superfamily/Winged helix DNA-binding domain"/>
    <property type="match status" value="1"/>
</dbReference>
<dbReference type="InterPro" id="IPR008327">
    <property type="entry name" value="Sig_transdc_resp-reg_antiterm"/>
</dbReference>
<dbReference type="AlphaFoldDB" id="A0A7G9WEP8"/>
<organism evidence="3 4">
    <name type="scientific">Caproicibacterium amylolyticum</name>
    <dbReference type="NCBI Taxonomy" id="2766537"/>
    <lineage>
        <taxon>Bacteria</taxon>
        <taxon>Bacillati</taxon>
        <taxon>Bacillota</taxon>
        <taxon>Clostridia</taxon>
        <taxon>Eubacteriales</taxon>
        <taxon>Oscillospiraceae</taxon>
        <taxon>Caproicibacterium</taxon>
    </lineage>
</organism>
<name>A0A7G9WEP8_9FIRM</name>
<feature type="coiled-coil region" evidence="1">
    <location>
        <begin position="116"/>
        <end position="143"/>
    </location>
</feature>
<feature type="domain" description="ANTAR" evidence="2">
    <location>
        <begin position="123"/>
        <end position="184"/>
    </location>
</feature>
<dbReference type="GO" id="GO:0003723">
    <property type="term" value="F:RNA binding"/>
    <property type="evidence" value="ECO:0007669"/>
    <property type="project" value="InterPro"/>
</dbReference>
<gene>
    <name evidence="3" type="ORF">H6X83_09365</name>
</gene>
<dbReference type="RefSeq" id="WP_212506228.1">
    <property type="nucleotide sequence ID" value="NZ_CP060696.1"/>
</dbReference>
<protein>
    <submittedName>
        <fullName evidence="3">ANTAR domain-containing protein</fullName>
    </submittedName>
</protein>
<dbReference type="PIRSF" id="PIRSF036382">
    <property type="entry name" value="RR_antiterm"/>
    <property type="match status" value="1"/>
</dbReference>
<evidence type="ECO:0000256" key="1">
    <source>
        <dbReference type="SAM" id="Coils"/>
    </source>
</evidence>
<dbReference type="KEGG" id="caml:H6X83_09365"/>